<dbReference type="GO" id="GO:0008714">
    <property type="term" value="F:AMP nucleosidase activity"/>
    <property type="evidence" value="ECO:0007669"/>
    <property type="project" value="UniProtKB-EC"/>
</dbReference>
<dbReference type="Proteomes" id="UP000437748">
    <property type="component" value="Unassembled WGS sequence"/>
</dbReference>
<sequence length="169" mass="19062">MEVLIIMVFLTQPSIGIICSSKMEVPKPLTDFAFEFGNLIGKLHFNVIYNENNSGLIEALKNGVKNAKGDLNSLNKDISKTKKSQFIYENSDILCILPGSLDTLSEFIKFININKNSNTKKTIIIVDILNYFSNLLNWLEEISLINMTESPAEMFCIARSISDLEKFLT</sequence>
<name>A0A6N6VQB9_9BACT</name>
<protein>
    <recommendedName>
        <fullName evidence="3">AMP nucleosidase</fullName>
        <ecNumber evidence="2">3.2.2.4</ecNumber>
    </recommendedName>
    <alternativeName>
        <fullName evidence="3">AMP nucleosidase</fullName>
    </alternativeName>
</protein>
<dbReference type="InterPro" id="IPR031100">
    <property type="entry name" value="LOG_fam"/>
</dbReference>
<comment type="catalytic activity">
    <reaction evidence="1">
        <text>AMP + H2O = D-ribose 5-phosphate + adenine</text>
        <dbReference type="Rhea" id="RHEA:20129"/>
        <dbReference type="ChEBI" id="CHEBI:15377"/>
        <dbReference type="ChEBI" id="CHEBI:16708"/>
        <dbReference type="ChEBI" id="CHEBI:78346"/>
        <dbReference type="ChEBI" id="CHEBI:456215"/>
        <dbReference type="EC" id="3.2.2.4"/>
    </reaction>
</comment>
<dbReference type="EMBL" id="WFLM01000004">
    <property type="protein sequence ID" value="KAB8037779.1"/>
    <property type="molecule type" value="Genomic_DNA"/>
</dbReference>
<dbReference type="SUPFAM" id="SSF102405">
    <property type="entry name" value="MCP/YpsA-like"/>
    <property type="match status" value="1"/>
</dbReference>
<reference evidence="5 6" key="1">
    <citation type="submission" date="2019-10" db="EMBL/GenBank/DDBJ databases">
        <title>New species of Slilvanegrellaceae.</title>
        <authorList>
            <person name="Pitt A."/>
            <person name="Hahn M.W."/>
        </authorList>
    </citation>
    <scope>NUCLEOTIDE SEQUENCE [LARGE SCALE GENOMIC DNA]</scope>
    <source>
        <strain evidence="5 6">SP-Ram-0.45-NSY-1</strain>
    </source>
</reference>
<feature type="coiled-coil region" evidence="4">
    <location>
        <begin position="57"/>
        <end position="84"/>
    </location>
</feature>
<evidence type="ECO:0000313" key="5">
    <source>
        <dbReference type="EMBL" id="KAB8037779.1"/>
    </source>
</evidence>
<dbReference type="AlphaFoldDB" id="A0A6N6VQB9"/>
<evidence type="ECO:0000256" key="4">
    <source>
        <dbReference type="SAM" id="Coils"/>
    </source>
</evidence>
<evidence type="ECO:0000256" key="3">
    <source>
        <dbReference type="ARBA" id="ARBA00031983"/>
    </source>
</evidence>
<evidence type="ECO:0000256" key="1">
    <source>
        <dbReference type="ARBA" id="ARBA00000274"/>
    </source>
</evidence>
<dbReference type="EC" id="3.2.2.4" evidence="2"/>
<dbReference type="Pfam" id="PF03641">
    <property type="entry name" value="Lysine_decarbox"/>
    <property type="match status" value="1"/>
</dbReference>
<evidence type="ECO:0000313" key="6">
    <source>
        <dbReference type="Proteomes" id="UP000437748"/>
    </source>
</evidence>
<keyword evidence="4" id="KW-0175">Coiled coil</keyword>
<gene>
    <name evidence="5" type="ORF">GCL60_11435</name>
</gene>
<accession>A0A6N6VQB9</accession>
<comment type="caution">
    <text evidence="5">The sequence shown here is derived from an EMBL/GenBank/DDBJ whole genome shotgun (WGS) entry which is preliminary data.</text>
</comment>
<keyword evidence="6" id="KW-1185">Reference proteome</keyword>
<organism evidence="5 6">
    <name type="scientific">Silvanigrella paludirubra</name>
    <dbReference type="NCBI Taxonomy" id="2499159"/>
    <lineage>
        <taxon>Bacteria</taxon>
        <taxon>Pseudomonadati</taxon>
        <taxon>Bdellovibrionota</taxon>
        <taxon>Oligoflexia</taxon>
        <taxon>Silvanigrellales</taxon>
        <taxon>Silvanigrellaceae</taxon>
        <taxon>Silvanigrella</taxon>
    </lineage>
</organism>
<proteinExistence type="predicted"/>
<dbReference type="Gene3D" id="3.40.50.450">
    <property type="match status" value="2"/>
</dbReference>
<evidence type="ECO:0000256" key="2">
    <source>
        <dbReference type="ARBA" id="ARBA00011985"/>
    </source>
</evidence>